<evidence type="ECO:0000259" key="1">
    <source>
        <dbReference type="Pfam" id="PF22187"/>
    </source>
</evidence>
<proteinExistence type="predicted"/>
<organism evidence="2 3">
    <name type="scientific">Desulfosalsimonas propionicica</name>
    <dbReference type="NCBI Taxonomy" id="332175"/>
    <lineage>
        <taxon>Bacteria</taxon>
        <taxon>Pseudomonadati</taxon>
        <taxon>Thermodesulfobacteriota</taxon>
        <taxon>Desulfobacteria</taxon>
        <taxon>Desulfobacterales</taxon>
        <taxon>Desulfosalsimonadaceae</taxon>
        <taxon>Desulfosalsimonas</taxon>
    </lineage>
</organism>
<dbReference type="Pfam" id="PF22187">
    <property type="entry name" value="DUF6946"/>
    <property type="match status" value="1"/>
</dbReference>
<evidence type="ECO:0000313" key="3">
    <source>
        <dbReference type="Proteomes" id="UP000525298"/>
    </source>
</evidence>
<accession>A0A7W0CCD6</accession>
<dbReference type="EMBL" id="JACDUS010000018">
    <property type="protein sequence ID" value="MBA2883169.1"/>
    <property type="molecule type" value="Genomic_DNA"/>
</dbReference>
<evidence type="ECO:0000313" key="2">
    <source>
        <dbReference type="EMBL" id="MBA2883169.1"/>
    </source>
</evidence>
<keyword evidence="3" id="KW-1185">Reference proteome</keyword>
<gene>
    <name evidence="2" type="ORF">HNR65_003530</name>
</gene>
<name>A0A7W0CCD6_9BACT</name>
<protein>
    <recommendedName>
        <fullName evidence="1">DUF6946 domain-containing protein</fullName>
    </recommendedName>
</protein>
<sequence length="208" mass="23247">MELAKAWFPDDAPAVPPEIENILLSKPRLEDLQLIEAVPELVTGLPERGEGRNHDLWIIGRTRLEQVTICIEAKADEPFGNDTVSGYRNRQCRRREQGEHTKAPERIDALLEMVGGELSNWGEVRYQLLAGFCGTILQAKKDLSELAVFIVHEFQTDLTTADRLQENSADFELFLRIIGTDKPAIGMLSDPVAVKGVECLIGKAIRLN</sequence>
<comment type="caution">
    <text evidence="2">The sequence shown here is derived from an EMBL/GenBank/DDBJ whole genome shotgun (WGS) entry which is preliminary data.</text>
</comment>
<feature type="domain" description="DUF6946" evidence="1">
    <location>
        <begin position="1"/>
        <end position="203"/>
    </location>
</feature>
<dbReference type="InterPro" id="IPR054024">
    <property type="entry name" value="DUF6946"/>
</dbReference>
<dbReference type="Proteomes" id="UP000525298">
    <property type="component" value="Unassembled WGS sequence"/>
</dbReference>
<reference evidence="2 3" key="1">
    <citation type="submission" date="2020-07" db="EMBL/GenBank/DDBJ databases">
        <title>Genomic Encyclopedia of Type Strains, Phase IV (KMG-IV): sequencing the most valuable type-strain genomes for metagenomic binning, comparative biology and taxonomic classification.</title>
        <authorList>
            <person name="Goeker M."/>
        </authorList>
    </citation>
    <scope>NUCLEOTIDE SEQUENCE [LARGE SCALE GENOMIC DNA]</scope>
    <source>
        <strain evidence="2 3">DSM 17721</strain>
    </source>
</reference>
<dbReference type="AlphaFoldDB" id="A0A7W0CCD6"/>